<dbReference type="AlphaFoldDB" id="A0A9D2QSH8"/>
<proteinExistence type="predicted"/>
<organism evidence="1 2">
    <name type="scientific">Candidatus Blautia avicola</name>
    <dbReference type="NCBI Taxonomy" id="2838483"/>
    <lineage>
        <taxon>Bacteria</taxon>
        <taxon>Bacillati</taxon>
        <taxon>Bacillota</taxon>
        <taxon>Clostridia</taxon>
        <taxon>Lachnospirales</taxon>
        <taxon>Lachnospiraceae</taxon>
        <taxon>Blautia</taxon>
    </lineage>
</organism>
<dbReference type="Proteomes" id="UP000823892">
    <property type="component" value="Unassembled WGS sequence"/>
</dbReference>
<reference evidence="1" key="2">
    <citation type="submission" date="2021-04" db="EMBL/GenBank/DDBJ databases">
        <authorList>
            <person name="Gilroy R."/>
        </authorList>
    </citation>
    <scope>NUCLEOTIDE SEQUENCE</scope>
    <source>
        <strain evidence="1">ChiBcec6-4105</strain>
    </source>
</reference>
<sequence length="59" mass="6894">MTILGEMLRDDFMEEGRQETQERYNRLILCLDKDGKTSLIVKAASDPQLLEKLFQEYGI</sequence>
<comment type="caution">
    <text evidence="1">The sequence shown here is derived from an EMBL/GenBank/DDBJ whole genome shotgun (WGS) entry which is preliminary data.</text>
</comment>
<dbReference type="EMBL" id="DWUY01000166">
    <property type="protein sequence ID" value="HJD28778.1"/>
    <property type="molecule type" value="Genomic_DNA"/>
</dbReference>
<protein>
    <submittedName>
        <fullName evidence="1">Uncharacterized protein</fullName>
    </submittedName>
</protein>
<evidence type="ECO:0000313" key="1">
    <source>
        <dbReference type="EMBL" id="HJD28778.1"/>
    </source>
</evidence>
<evidence type="ECO:0000313" key="2">
    <source>
        <dbReference type="Proteomes" id="UP000823892"/>
    </source>
</evidence>
<accession>A0A9D2QSH8</accession>
<gene>
    <name evidence="1" type="ORF">H9914_07280</name>
</gene>
<name>A0A9D2QSH8_9FIRM</name>
<reference evidence="1" key="1">
    <citation type="journal article" date="2021" name="PeerJ">
        <title>Extensive microbial diversity within the chicken gut microbiome revealed by metagenomics and culture.</title>
        <authorList>
            <person name="Gilroy R."/>
            <person name="Ravi A."/>
            <person name="Getino M."/>
            <person name="Pursley I."/>
            <person name="Horton D.L."/>
            <person name="Alikhan N.F."/>
            <person name="Baker D."/>
            <person name="Gharbi K."/>
            <person name="Hall N."/>
            <person name="Watson M."/>
            <person name="Adriaenssens E.M."/>
            <person name="Foster-Nyarko E."/>
            <person name="Jarju S."/>
            <person name="Secka A."/>
            <person name="Antonio M."/>
            <person name="Oren A."/>
            <person name="Chaudhuri R.R."/>
            <person name="La Ragione R."/>
            <person name="Hildebrand F."/>
            <person name="Pallen M.J."/>
        </authorList>
    </citation>
    <scope>NUCLEOTIDE SEQUENCE</scope>
    <source>
        <strain evidence="1">ChiBcec6-4105</strain>
    </source>
</reference>